<dbReference type="OrthoDB" id="139783at2759"/>
<evidence type="ECO:0000313" key="2">
    <source>
        <dbReference type="EMBL" id="KAG6953112.1"/>
    </source>
</evidence>
<name>A0A8T1U2N0_9STRA</name>
<keyword evidence="1" id="KW-0472">Membrane</keyword>
<dbReference type="VEuPathDB" id="FungiDB:PC110_g16151"/>
<accession>A0A8T1U2N0</accession>
<sequence length="167" mass="18865">MREMEDYVPQIVAFNVDYFSTLFVSVCVLDVVFTLMGFRDLRLDANHLYNLLRDHKKCSSSHAFRQGSDDLLTLLLEVVRDPEAHSANSLPNVCLWACEPHSLLSERLDALMKLESLDVYCSRSHHLHAIISNSRISAKPAGPVASVVEKASIFRVLMARLPTKRNP</sequence>
<reference evidence="2" key="1">
    <citation type="submission" date="2021-01" db="EMBL/GenBank/DDBJ databases">
        <title>Phytophthora aleatoria, a newly-described species from Pinus radiata is distinct from Phytophthora cactorum isolates based on comparative genomics.</title>
        <authorList>
            <person name="Mcdougal R."/>
            <person name="Panda P."/>
            <person name="Williams N."/>
            <person name="Studholme D.J."/>
        </authorList>
    </citation>
    <scope>NUCLEOTIDE SEQUENCE</scope>
    <source>
        <strain evidence="2">NZFS 3830</strain>
    </source>
</reference>
<dbReference type="AlphaFoldDB" id="A0A8T1U2N0"/>
<protein>
    <submittedName>
        <fullName evidence="2">Uncharacterized protein</fullName>
    </submittedName>
</protein>
<dbReference type="Proteomes" id="UP000688947">
    <property type="component" value="Unassembled WGS sequence"/>
</dbReference>
<keyword evidence="1" id="KW-0812">Transmembrane</keyword>
<evidence type="ECO:0000313" key="3">
    <source>
        <dbReference type="Proteomes" id="UP000688947"/>
    </source>
</evidence>
<comment type="caution">
    <text evidence="2">The sequence shown here is derived from an EMBL/GenBank/DDBJ whole genome shotgun (WGS) entry which is preliminary data.</text>
</comment>
<gene>
    <name evidence="2" type="ORF">JG687_00012594</name>
</gene>
<organism evidence="2 3">
    <name type="scientific">Phytophthora cactorum</name>
    <dbReference type="NCBI Taxonomy" id="29920"/>
    <lineage>
        <taxon>Eukaryota</taxon>
        <taxon>Sar</taxon>
        <taxon>Stramenopiles</taxon>
        <taxon>Oomycota</taxon>
        <taxon>Peronosporomycetes</taxon>
        <taxon>Peronosporales</taxon>
        <taxon>Peronosporaceae</taxon>
        <taxon>Phytophthora</taxon>
    </lineage>
</organism>
<feature type="transmembrane region" description="Helical" evidence="1">
    <location>
        <begin position="18"/>
        <end position="38"/>
    </location>
</feature>
<keyword evidence="1" id="KW-1133">Transmembrane helix</keyword>
<evidence type="ECO:0000256" key="1">
    <source>
        <dbReference type="SAM" id="Phobius"/>
    </source>
</evidence>
<proteinExistence type="predicted"/>
<dbReference type="EMBL" id="JAENGZ010000856">
    <property type="protein sequence ID" value="KAG6953112.1"/>
    <property type="molecule type" value="Genomic_DNA"/>
</dbReference>